<keyword evidence="2" id="KW-1185">Reference proteome</keyword>
<reference evidence="2" key="1">
    <citation type="journal article" date="2023" name="Hortic. Res.">
        <title>A chromosome-level phased genome enabling allele-level studies in sweet orange: a case study on citrus Huanglongbing tolerance.</title>
        <authorList>
            <person name="Wu B."/>
            <person name="Yu Q."/>
            <person name="Deng Z."/>
            <person name="Duan Y."/>
            <person name="Luo F."/>
            <person name="Gmitter F. Jr."/>
        </authorList>
    </citation>
    <scope>NUCLEOTIDE SEQUENCE [LARGE SCALE GENOMIC DNA]</scope>
    <source>
        <strain evidence="2">cv. Valencia</strain>
    </source>
</reference>
<dbReference type="EMBL" id="CM039174">
    <property type="protein sequence ID" value="KAH9751632.1"/>
    <property type="molecule type" value="Genomic_DNA"/>
</dbReference>
<protein>
    <submittedName>
        <fullName evidence="1">Endonuclease</fullName>
    </submittedName>
</protein>
<proteinExistence type="predicted"/>
<gene>
    <name evidence="1" type="ORF">KPL71_014368</name>
</gene>
<keyword evidence="1" id="KW-0255">Endonuclease</keyword>
<keyword evidence="1" id="KW-0378">Hydrolase</keyword>
<accession>A0ACB8KB68</accession>
<name>A0ACB8KB68_CITSI</name>
<dbReference type="Proteomes" id="UP000829398">
    <property type="component" value="Chromosome 5"/>
</dbReference>
<comment type="caution">
    <text evidence="1">The sequence shown here is derived from an EMBL/GenBank/DDBJ whole genome shotgun (WGS) entry which is preliminary data.</text>
</comment>
<keyword evidence="1" id="KW-0540">Nuclease</keyword>
<organism evidence="1 2">
    <name type="scientific">Citrus sinensis</name>
    <name type="common">Sweet orange</name>
    <name type="synonym">Citrus aurantium var. sinensis</name>
    <dbReference type="NCBI Taxonomy" id="2711"/>
    <lineage>
        <taxon>Eukaryota</taxon>
        <taxon>Viridiplantae</taxon>
        <taxon>Streptophyta</taxon>
        <taxon>Embryophyta</taxon>
        <taxon>Tracheophyta</taxon>
        <taxon>Spermatophyta</taxon>
        <taxon>Magnoliopsida</taxon>
        <taxon>eudicotyledons</taxon>
        <taxon>Gunneridae</taxon>
        <taxon>Pentapetalae</taxon>
        <taxon>rosids</taxon>
        <taxon>malvids</taxon>
        <taxon>Sapindales</taxon>
        <taxon>Rutaceae</taxon>
        <taxon>Aurantioideae</taxon>
        <taxon>Citrus</taxon>
    </lineage>
</organism>
<evidence type="ECO:0000313" key="2">
    <source>
        <dbReference type="Proteomes" id="UP000829398"/>
    </source>
</evidence>
<sequence length="1095" mass="127358">MHIGGEPELLDCGLVVRTPTGKSLLAESVYRDCMIGMVEHEFEANLISLDIHDFDAILGMDWLESHYATVDCFKKDVVFKKPGKTEVIFCGERKVRPSCVISAISSRRLLRKGCSAYLAHVIDIEARELRLEDIAVVKEFPDVFLDELPRMPPNREVEFSIDLVSETSPISMAPYRMAPVELKELKVQLQELVEKRFIRPSVSLWGAPVLFVKKNDGTFRLCIDYRQLNKVTLRIKDVDIPKTAFRTHYGHYEFLVIPFGFTNARAAFMDLMNRVFRSYLDRFVIVFIDDILVYSRSEEVHAEYLRTILQTLRQKQLYAEFSKCEFWLDRVVFLGHVISAEGIYVDPQKIEAVVQWERPTNVTEVRSFPGLAGYYRRFVEGFSKIATPLTRITRKNAKFQWDDDCEKSFQELKTRLTSALVLTLPSGNEGFVVYSDASRQGLGCVLIQHGKVVAYASRQLKKHEQNYPTHDLELAAVVFALKTWRHYLYGVTCQIFTDHKSMKYLFTQKELNLRQMRWIELIKDYDCTIDYHPGKTNVVADALSRKSPNSIAHLRVKYMPLLIELRSLGIELNADNCGALIAKFRVRPTLIDKVYQMQAQDPQLMKLKKDVQKGLRTNFTVRGNGVLVMGNRPCVPDIKDLKEEIMEEAHCSAYAMHPGCSQPLPIPEWKWEHITMDFVVGLPRTKKGHYSVWVVVDRLTKSAHFLPFKITYSMDKLGSIYVVEIVRLHRVPVSIISDRDFRFTSKFWTSLQNALGTKLNFSTAFHPQTDRQSERTIQTLEDMLRACVMEFKGNWDNHLPLMEFSYNNSYQASIEMAPYEALYGRKCRTPVCWDEVGERRLFGPELIQDTNEKIQLIRDRLKVAQDSKKSYPDKRRRELEFEVGDRVFIRISPWKGVLRFRKRGKLSPRYIGPYEIIERIGQLAYRLALPPELSRIHDVFHVSMLQKYIYDLSHMLSKQPIQLKEDLTYEEEPVEILEDKHQVLRSKTIPLVKVRWRNHTKEETTWEHKDLMRAQYPYLFLLEVGRRSPAILVAEKQPEHRQSRLGNPRLFRFVPLGFSPILGDTTSWIFVPRDSLFHFRPSTAARDIVLPLIGR</sequence>
<evidence type="ECO:0000313" key="1">
    <source>
        <dbReference type="EMBL" id="KAH9751632.1"/>
    </source>
</evidence>